<name>A0A328B9F4_9CAUL</name>
<dbReference type="EMBL" id="QFYS01000008">
    <property type="protein sequence ID" value="RAK63315.1"/>
    <property type="molecule type" value="Genomic_DNA"/>
</dbReference>
<proteinExistence type="predicted"/>
<evidence type="ECO:0000313" key="1">
    <source>
        <dbReference type="EMBL" id="RAK63315.1"/>
    </source>
</evidence>
<dbReference type="Proteomes" id="UP000249524">
    <property type="component" value="Unassembled WGS sequence"/>
</dbReference>
<dbReference type="OrthoDB" id="7203819at2"/>
<keyword evidence="2" id="KW-1185">Reference proteome</keyword>
<protein>
    <submittedName>
        <fullName evidence="1">Uncharacterized protein</fullName>
    </submittedName>
</protein>
<comment type="caution">
    <text evidence="1">The sequence shown here is derived from an EMBL/GenBank/DDBJ whole genome shotgun (WGS) entry which is preliminary data.</text>
</comment>
<evidence type="ECO:0000313" key="2">
    <source>
        <dbReference type="Proteomes" id="UP000249524"/>
    </source>
</evidence>
<accession>A0A328B9F4</accession>
<reference evidence="1 2" key="1">
    <citation type="submission" date="2018-05" db="EMBL/GenBank/DDBJ databases">
        <authorList>
            <person name="Lanie J.A."/>
            <person name="Ng W.-L."/>
            <person name="Kazmierczak K.M."/>
            <person name="Andrzejewski T.M."/>
            <person name="Davidsen T.M."/>
            <person name="Wayne K.J."/>
            <person name="Tettelin H."/>
            <person name="Glass J.I."/>
            <person name="Rusch D."/>
            <person name="Podicherti R."/>
            <person name="Tsui H.-C.T."/>
            <person name="Winkler M.E."/>
        </authorList>
    </citation>
    <scope>NUCLEOTIDE SEQUENCE [LARGE SCALE GENOMIC DNA]</scope>
    <source>
        <strain evidence="1 2">BUT-10</strain>
    </source>
</reference>
<dbReference type="AlphaFoldDB" id="A0A328B9F4"/>
<dbReference type="RefSeq" id="WP_111277155.1">
    <property type="nucleotide sequence ID" value="NZ_QFYS01000008.1"/>
</dbReference>
<sequence>MLSLVDRDAVTAALTDPGLDPHLRALIGLRVWQLDTERDRPLSDIVQFVVVQPGDTSEVIHKAVGFPITWDQAEQPGWEWMEDHGPWFELAYVLTDDFGMLVFVADDPRTNAVLRFNCLAVADRPIPPENKQ</sequence>
<gene>
    <name evidence="1" type="ORF">DJ019_16425</name>
</gene>
<organism evidence="1 2">
    <name type="scientific">Phenylobacterium kunshanense</name>
    <dbReference type="NCBI Taxonomy" id="1445034"/>
    <lineage>
        <taxon>Bacteria</taxon>
        <taxon>Pseudomonadati</taxon>
        <taxon>Pseudomonadota</taxon>
        <taxon>Alphaproteobacteria</taxon>
        <taxon>Caulobacterales</taxon>
        <taxon>Caulobacteraceae</taxon>
        <taxon>Phenylobacterium</taxon>
    </lineage>
</organism>